<dbReference type="OrthoDB" id="6910977at2759"/>
<protein>
    <submittedName>
        <fullName evidence="1">Uncharacterized protein</fullName>
    </submittedName>
</protein>
<sequence length="244" mass="27442">MAMSNSALPVRKCQVSGCGTDSSMVIVYTVKYSTDSEKYNRWRSILNLSDIKPFINACQRHFPAGAPTKNNPDPDIKLFNPIPKKNTLNERVKEASLIFLQKSLIEKPSSILATLPPPGSVLKLSPNATLIDLKKIREKKGFNKPIRIEEVTVVIDEDDQVKVVDYGPQEKINETRIKNGFSKRQNSSFSIEDEELLDDIIKKETTSIFEGSSEQSLGTTLDKMRQYRIDCNMAISDSSKKKLV</sequence>
<dbReference type="EMBL" id="SEYY01000684">
    <property type="protein sequence ID" value="KAB7506726.1"/>
    <property type="molecule type" value="Genomic_DNA"/>
</dbReference>
<name>A0A5N5TKR1_9CRUS</name>
<dbReference type="AlphaFoldDB" id="A0A5N5TKR1"/>
<comment type="caution">
    <text evidence="1">The sequence shown here is derived from an EMBL/GenBank/DDBJ whole genome shotgun (WGS) entry which is preliminary data.</text>
</comment>
<proteinExistence type="predicted"/>
<evidence type="ECO:0000313" key="1">
    <source>
        <dbReference type="EMBL" id="KAB7506726.1"/>
    </source>
</evidence>
<keyword evidence="2" id="KW-1185">Reference proteome</keyword>
<dbReference type="Proteomes" id="UP000326759">
    <property type="component" value="Unassembled WGS sequence"/>
</dbReference>
<organism evidence="1 2">
    <name type="scientific">Armadillidium nasatum</name>
    <dbReference type="NCBI Taxonomy" id="96803"/>
    <lineage>
        <taxon>Eukaryota</taxon>
        <taxon>Metazoa</taxon>
        <taxon>Ecdysozoa</taxon>
        <taxon>Arthropoda</taxon>
        <taxon>Crustacea</taxon>
        <taxon>Multicrustacea</taxon>
        <taxon>Malacostraca</taxon>
        <taxon>Eumalacostraca</taxon>
        <taxon>Peracarida</taxon>
        <taxon>Isopoda</taxon>
        <taxon>Oniscidea</taxon>
        <taxon>Crinocheta</taxon>
        <taxon>Armadillidiidae</taxon>
        <taxon>Armadillidium</taxon>
    </lineage>
</organism>
<accession>A0A5N5TKR1</accession>
<reference evidence="1 2" key="1">
    <citation type="journal article" date="2019" name="PLoS Biol.">
        <title>Sex chromosomes control vertical transmission of feminizing Wolbachia symbionts in an isopod.</title>
        <authorList>
            <person name="Becking T."/>
            <person name="Chebbi M.A."/>
            <person name="Giraud I."/>
            <person name="Moumen B."/>
            <person name="Laverre T."/>
            <person name="Caubet Y."/>
            <person name="Peccoud J."/>
            <person name="Gilbert C."/>
            <person name="Cordaux R."/>
        </authorList>
    </citation>
    <scope>NUCLEOTIDE SEQUENCE [LARGE SCALE GENOMIC DNA]</scope>
    <source>
        <strain evidence="1">ANa2</strain>
        <tissue evidence="1">Whole body excluding digestive tract and cuticle</tissue>
    </source>
</reference>
<evidence type="ECO:0000313" key="2">
    <source>
        <dbReference type="Proteomes" id="UP000326759"/>
    </source>
</evidence>
<gene>
    <name evidence="1" type="ORF">Anas_06140</name>
</gene>
<feature type="non-terminal residue" evidence="1">
    <location>
        <position position="244"/>
    </location>
</feature>